<dbReference type="Pfam" id="PF10587">
    <property type="entry name" value="EF-1_beta_acid"/>
    <property type="match status" value="1"/>
</dbReference>
<gene>
    <name evidence="9" type="ORF">PBRASI_LOCUS5515</name>
</gene>
<dbReference type="PROSITE" id="PS00825">
    <property type="entry name" value="EF1BD_2"/>
    <property type="match status" value="1"/>
</dbReference>
<dbReference type="InterPro" id="IPR036282">
    <property type="entry name" value="Glutathione-S-Trfase_C_sf"/>
</dbReference>
<dbReference type="SUPFAM" id="SSF54984">
    <property type="entry name" value="eEF-1beta-like"/>
    <property type="match status" value="1"/>
</dbReference>
<feature type="domain" description="Translation elongation factor EF1B beta/delta subunit guanine nucleotide exchange" evidence="7">
    <location>
        <begin position="356"/>
        <end position="442"/>
    </location>
</feature>
<dbReference type="GO" id="GO:0003746">
    <property type="term" value="F:translation elongation factor activity"/>
    <property type="evidence" value="ECO:0007669"/>
    <property type="project" value="UniProtKB-KW"/>
</dbReference>
<dbReference type="InterPro" id="IPR014038">
    <property type="entry name" value="EF1B_bsu/dsu_GNE"/>
</dbReference>
<evidence type="ECO:0000256" key="5">
    <source>
        <dbReference type="SAM" id="MobiDB-lite"/>
    </source>
</evidence>
<feature type="transmembrane region" description="Helical" evidence="6">
    <location>
        <begin position="111"/>
        <end position="132"/>
    </location>
</feature>
<dbReference type="InterPro" id="IPR049720">
    <property type="entry name" value="EF1B_bsu/dsu"/>
</dbReference>
<evidence type="ECO:0000313" key="10">
    <source>
        <dbReference type="Proteomes" id="UP000789739"/>
    </source>
</evidence>
<dbReference type="EMBL" id="CAJVPI010000650">
    <property type="protein sequence ID" value="CAG8559508.1"/>
    <property type="molecule type" value="Genomic_DNA"/>
</dbReference>
<keyword evidence="2 4" id="KW-0251">Elongation factor</keyword>
<evidence type="ECO:0000259" key="7">
    <source>
        <dbReference type="SMART" id="SM00888"/>
    </source>
</evidence>
<dbReference type="FunFam" id="3.30.70.60:FF:000001">
    <property type="entry name" value="Elongation factor 1-beta 1 like"/>
    <property type="match status" value="1"/>
</dbReference>
<sequence length="442" mass="48879">MSTSQTRPATPPSEYGPSLTPPTLEEINLCHVSVDVEPSENNNGSSPPAAEAVVTEEARDDSNSQASDQIDTCGLIIIYLGLIVYAMFMAAIIVILIRLTKYSYDYDSRRAALVIWCIVEFAWRLSAVYITAKNYSATYTIFNSLGIFLGREYYVTLINSIWPDADPFDASVDQPGLRIDIEWTLQGTFYAMFNLIFGIWFWVVTLHAVNHSSKSDDYEKSLAAGGLVSCLGFTNLDKNSGLGALNTYLEDKSYISGYEPTQADISVFTDVGKAPDSTKFPHAARWYAHISSYSPLPKGEIPSKIPTSDEPEEEDDDDVDLFGSDEEEDAEAEKLKAQRLAEYQAKKAAKPKVIAKSVVTLDVKPWDDTTDMKELEALVKGVEMDGLVWGTSKLMPVGYGINKLQINCVIEDDKVGVDDLDEKITAFEDHVQSVDVAAFQKL</sequence>
<name>A0A9N9BB13_9GLOM</name>
<dbReference type="CDD" id="cd10308">
    <property type="entry name" value="GST_C_eEF1b_like"/>
    <property type="match status" value="1"/>
</dbReference>
<keyword evidence="6" id="KW-1133">Transmembrane helix</keyword>
<dbReference type="AlphaFoldDB" id="A0A9N9BB13"/>
<dbReference type="PANTHER" id="PTHR11595">
    <property type="entry name" value="EF-HAND AND COILED-COIL DOMAIN-CONTAINING FAMILY MEMBER"/>
    <property type="match status" value="1"/>
</dbReference>
<dbReference type="InterPro" id="IPR036219">
    <property type="entry name" value="eEF-1beta-like_sf"/>
</dbReference>
<dbReference type="InterPro" id="IPR001326">
    <property type="entry name" value="Transl_elong_EF1B_B/D_CS"/>
</dbReference>
<dbReference type="InterPro" id="IPR018940">
    <property type="entry name" value="EF-1_beta_acid_region_euk"/>
</dbReference>
<dbReference type="GO" id="GO:0005829">
    <property type="term" value="C:cytosol"/>
    <property type="evidence" value="ECO:0007669"/>
    <property type="project" value="TreeGrafter"/>
</dbReference>
<keyword evidence="3 4" id="KW-0648">Protein biosynthesis</keyword>
<dbReference type="SMART" id="SM00888">
    <property type="entry name" value="EF1_GNE"/>
    <property type="match status" value="1"/>
</dbReference>
<organism evidence="9 10">
    <name type="scientific">Paraglomus brasilianum</name>
    <dbReference type="NCBI Taxonomy" id="144538"/>
    <lineage>
        <taxon>Eukaryota</taxon>
        <taxon>Fungi</taxon>
        <taxon>Fungi incertae sedis</taxon>
        <taxon>Mucoromycota</taxon>
        <taxon>Glomeromycotina</taxon>
        <taxon>Glomeromycetes</taxon>
        <taxon>Paraglomerales</taxon>
        <taxon>Paraglomeraceae</taxon>
        <taxon>Paraglomus</taxon>
    </lineage>
</organism>
<evidence type="ECO:0000259" key="8">
    <source>
        <dbReference type="SMART" id="SM01182"/>
    </source>
</evidence>
<feature type="region of interest" description="Disordered" evidence="5">
    <location>
        <begin position="36"/>
        <end position="66"/>
    </location>
</feature>
<evidence type="ECO:0000256" key="6">
    <source>
        <dbReference type="SAM" id="Phobius"/>
    </source>
</evidence>
<dbReference type="PROSITE" id="PS00824">
    <property type="entry name" value="EF1BD_1"/>
    <property type="match status" value="1"/>
</dbReference>
<evidence type="ECO:0000256" key="1">
    <source>
        <dbReference type="ARBA" id="ARBA00007411"/>
    </source>
</evidence>
<proteinExistence type="inferred from homology"/>
<feature type="transmembrane region" description="Helical" evidence="6">
    <location>
        <begin position="189"/>
        <end position="209"/>
    </location>
</feature>
<keyword evidence="6" id="KW-0472">Membrane</keyword>
<keyword evidence="6" id="KW-0812">Transmembrane</keyword>
<feature type="region of interest" description="Disordered" evidence="5">
    <location>
        <begin position="1"/>
        <end position="23"/>
    </location>
</feature>
<feature type="region of interest" description="Disordered" evidence="5">
    <location>
        <begin position="298"/>
        <end position="321"/>
    </location>
</feature>
<dbReference type="PANTHER" id="PTHR11595:SF21">
    <property type="entry name" value="ELONGATION FACTOR 1-BETA"/>
    <property type="match status" value="1"/>
</dbReference>
<protein>
    <submittedName>
        <fullName evidence="9">59_t:CDS:1</fullName>
    </submittedName>
</protein>
<comment type="similarity">
    <text evidence="1 4">Belongs to the EF-1-beta/EF-1-delta family.</text>
</comment>
<dbReference type="Pfam" id="PF00736">
    <property type="entry name" value="EF1_GNE"/>
    <property type="match status" value="1"/>
</dbReference>
<dbReference type="SUPFAM" id="SSF47616">
    <property type="entry name" value="GST C-terminal domain-like"/>
    <property type="match status" value="1"/>
</dbReference>
<dbReference type="InterPro" id="IPR014717">
    <property type="entry name" value="Transl_elong_EF1B/ribsomal_bS6"/>
</dbReference>
<keyword evidence="10" id="KW-1185">Reference proteome</keyword>
<dbReference type="Proteomes" id="UP000789739">
    <property type="component" value="Unassembled WGS sequence"/>
</dbReference>
<evidence type="ECO:0000256" key="4">
    <source>
        <dbReference type="RuleBase" id="RU003791"/>
    </source>
</evidence>
<dbReference type="Gene3D" id="1.20.1050.130">
    <property type="match status" value="1"/>
</dbReference>
<dbReference type="GO" id="GO:0005085">
    <property type="term" value="F:guanyl-nucleotide exchange factor activity"/>
    <property type="evidence" value="ECO:0007669"/>
    <property type="project" value="TreeGrafter"/>
</dbReference>
<feature type="domain" description="Elongation factor 1 beta central acidic region eukaryote" evidence="8">
    <location>
        <begin position="321"/>
        <end position="347"/>
    </location>
</feature>
<evidence type="ECO:0000256" key="2">
    <source>
        <dbReference type="ARBA" id="ARBA00022768"/>
    </source>
</evidence>
<dbReference type="CDD" id="cd00292">
    <property type="entry name" value="EF1B"/>
    <property type="match status" value="1"/>
</dbReference>
<comment type="caution">
    <text evidence="9">The sequence shown here is derived from an EMBL/GenBank/DDBJ whole genome shotgun (WGS) entry which is preliminary data.</text>
</comment>
<dbReference type="SMART" id="SM01182">
    <property type="entry name" value="EF-1_beta_acid"/>
    <property type="match status" value="1"/>
</dbReference>
<feature type="transmembrane region" description="Helical" evidence="6">
    <location>
        <begin position="76"/>
        <end position="99"/>
    </location>
</feature>
<feature type="compositionally biased region" description="Acidic residues" evidence="5">
    <location>
        <begin position="309"/>
        <end position="321"/>
    </location>
</feature>
<reference evidence="9" key="1">
    <citation type="submission" date="2021-06" db="EMBL/GenBank/DDBJ databases">
        <authorList>
            <person name="Kallberg Y."/>
            <person name="Tangrot J."/>
            <person name="Rosling A."/>
        </authorList>
    </citation>
    <scope>NUCLEOTIDE SEQUENCE</scope>
    <source>
        <strain evidence="9">BR232B</strain>
    </source>
</reference>
<evidence type="ECO:0000256" key="3">
    <source>
        <dbReference type="ARBA" id="ARBA00022917"/>
    </source>
</evidence>
<evidence type="ECO:0000313" key="9">
    <source>
        <dbReference type="EMBL" id="CAG8559508.1"/>
    </source>
</evidence>
<dbReference type="GO" id="GO:0005853">
    <property type="term" value="C:eukaryotic translation elongation factor 1 complex"/>
    <property type="evidence" value="ECO:0007669"/>
    <property type="project" value="InterPro"/>
</dbReference>
<dbReference type="OrthoDB" id="331763at2759"/>
<accession>A0A9N9BB13</accession>
<dbReference type="Gene3D" id="3.30.70.60">
    <property type="match status" value="1"/>
</dbReference>